<feature type="compositionally biased region" description="Gly residues" evidence="1">
    <location>
        <begin position="321"/>
        <end position="331"/>
    </location>
</feature>
<protein>
    <submittedName>
        <fullName evidence="2">Uncharacterized protein</fullName>
    </submittedName>
</protein>
<dbReference type="InterPro" id="IPR036390">
    <property type="entry name" value="WH_DNA-bd_sf"/>
</dbReference>
<accession>U3GXE0</accession>
<feature type="region of interest" description="Disordered" evidence="1">
    <location>
        <begin position="153"/>
        <end position="223"/>
    </location>
</feature>
<evidence type="ECO:0000313" key="3">
    <source>
        <dbReference type="Proteomes" id="UP000016943"/>
    </source>
</evidence>
<dbReference type="SUPFAM" id="SSF46785">
    <property type="entry name" value="Winged helix' DNA-binding domain"/>
    <property type="match status" value="1"/>
</dbReference>
<dbReference type="InterPro" id="IPR036388">
    <property type="entry name" value="WH-like_DNA-bd_sf"/>
</dbReference>
<dbReference type="CDD" id="cd00090">
    <property type="entry name" value="HTH_ARSR"/>
    <property type="match status" value="1"/>
</dbReference>
<name>U3GXE0_9CORY</name>
<dbReference type="EMBL" id="CP006365">
    <property type="protein sequence ID" value="AGU14661.1"/>
    <property type="molecule type" value="Genomic_DNA"/>
</dbReference>
<feature type="compositionally biased region" description="Low complexity" evidence="1">
    <location>
        <begin position="176"/>
        <end position="195"/>
    </location>
</feature>
<gene>
    <name evidence="2" type="ORF">CARG_02500</name>
</gene>
<feature type="compositionally biased region" description="Low complexity" evidence="1">
    <location>
        <begin position="203"/>
        <end position="220"/>
    </location>
</feature>
<feature type="region of interest" description="Disordered" evidence="1">
    <location>
        <begin position="321"/>
        <end position="342"/>
    </location>
</feature>
<dbReference type="InterPro" id="IPR011991">
    <property type="entry name" value="ArsR-like_HTH"/>
</dbReference>
<dbReference type="STRING" id="1348662.CARG_02500"/>
<dbReference type="GeneID" id="78250668"/>
<dbReference type="Pfam" id="PF13730">
    <property type="entry name" value="HTH_36"/>
    <property type="match status" value="1"/>
</dbReference>
<sequence>MSLQAILWVMHKAPVEPNAKFRTLLELANFADDEGRTAFPSWRRLIEQTGLSRGSISRHLKELEADGLIRRGDQALVAHYRHDRRPVVWDLALELDRSKAPARVDSEATEDDLGADFGHLDDGLEAHAPVDNPVDNFRAGSKFETPLAGFESERGLATDGTGSRYGRNGVSPVRPNPINNPINKPINNPITPCDGGHSDGSHVDGTGLAPSTSPADADSATKQKPYSEAFQKFYEAYPRKIGKRKAFNAWTRAVKRAPANVIHDGAVALAEHHERAGTDPRFIPHPTTWLNRDGWEDELTLPAHNPVASRGRNGFWDLLQEGGGHEPGGLEAGSNPAINPGR</sequence>
<dbReference type="PATRIC" id="fig|1348662.3.peg.496"/>
<dbReference type="Gene3D" id="1.10.10.10">
    <property type="entry name" value="Winged helix-like DNA-binding domain superfamily/Winged helix DNA-binding domain"/>
    <property type="match status" value="1"/>
</dbReference>
<dbReference type="eggNOG" id="COG0640">
    <property type="taxonomic scope" value="Bacteria"/>
</dbReference>
<dbReference type="Proteomes" id="UP000016943">
    <property type="component" value="Chromosome"/>
</dbReference>
<reference evidence="2 3" key="1">
    <citation type="journal article" date="2013" name="Genome Announc.">
        <title>Whole-Genome Sequence of the Clinical Strain Corynebacterium argentoratense DSM 44202, Isolated from a Human Throat Specimen.</title>
        <authorList>
            <person name="Bomholt C."/>
            <person name="Glaub A."/>
            <person name="Gravermann K."/>
            <person name="Albersmeier A."/>
            <person name="Brinkrolf K."/>
            <person name="Ruckert C."/>
            <person name="Tauch A."/>
        </authorList>
    </citation>
    <scope>NUCLEOTIDE SEQUENCE [LARGE SCALE GENOMIC DNA]</scope>
    <source>
        <strain evidence="2">DSM 44202</strain>
    </source>
</reference>
<dbReference type="HOGENOM" id="CLU_810653_0_0_11"/>
<evidence type="ECO:0000313" key="2">
    <source>
        <dbReference type="EMBL" id="AGU14661.1"/>
    </source>
</evidence>
<proteinExistence type="predicted"/>
<keyword evidence="3" id="KW-1185">Reference proteome</keyword>
<evidence type="ECO:0000256" key="1">
    <source>
        <dbReference type="SAM" id="MobiDB-lite"/>
    </source>
</evidence>
<dbReference type="AlphaFoldDB" id="U3GXE0"/>
<dbReference type="RefSeq" id="WP_020975804.1">
    <property type="nucleotide sequence ID" value="NC_022198.1"/>
</dbReference>
<dbReference type="KEGG" id="caz:CARG_02500"/>
<organism evidence="2 3">
    <name type="scientific">Corynebacterium argentoratense DSM 44202</name>
    <dbReference type="NCBI Taxonomy" id="1348662"/>
    <lineage>
        <taxon>Bacteria</taxon>
        <taxon>Bacillati</taxon>
        <taxon>Actinomycetota</taxon>
        <taxon>Actinomycetes</taxon>
        <taxon>Mycobacteriales</taxon>
        <taxon>Corynebacteriaceae</taxon>
        <taxon>Corynebacterium</taxon>
    </lineage>
</organism>
<dbReference type="OrthoDB" id="3383452at2"/>